<dbReference type="PANTHER" id="PTHR47327:SF1">
    <property type="entry name" value="RE15579P"/>
    <property type="match status" value="1"/>
</dbReference>
<feature type="compositionally biased region" description="Acidic residues" evidence="1">
    <location>
        <begin position="603"/>
        <end position="624"/>
    </location>
</feature>
<evidence type="ECO:0000259" key="5">
    <source>
        <dbReference type="PROSITE" id="PS51034"/>
    </source>
</evidence>
<feature type="chain" id="PRO_5042031904" evidence="3">
    <location>
        <begin position="47"/>
        <end position="764"/>
    </location>
</feature>
<keyword evidence="3" id="KW-0732">Signal</keyword>
<dbReference type="PROSITE" id="PS50948">
    <property type="entry name" value="PAN"/>
    <property type="match status" value="2"/>
</dbReference>
<comment type="caution">
    <text evidence="6">The sequence shown here is derived from an EMBL/GenBank/DDBJ whole genome shotgun (WGS) entry which is preliminary data.</text>
</comment>
<dbReference type="PROSITE" id="PS51034">
    <property type="entry name" value="ZP_2"/>
    <property type="match status" value="1"/>
</dbReference>
<evidence type="ECO:0000259" key="4">
    <source>
        <dbReference type="PROSITE" id="PS50948"/>
    </source>
</evidence>
<feature type="domain" description="ZP" evidence="5">
    <location>
        <begin position="325"/>
        <end position="569"/>
    </location>
</feature>
<gene>
    <name evidence="6" type="ORF">Pcinc_040601</name>
</gene>
<dbReference type="Pfam" id="PF00024">
    <property type="entry name" value="PAN_1"/>
    <property type="match status" value="2"/>
</dbReference>
<feature type="signal peptide" evidence="3">
    <location>
        <begin position="1"/>
        <end position="46"/>
    </location>
</feature>
<dbReference type="SMART" id="SM00241">
    <property type="entry name" value="ZP"/>
    <property type="match status" value="1"/>
</dbReference>
<evidence type="ECO:0000313" key="6">
    <source>
        <dbReference type="EMBL" id="KAK3852824.1"/>
    </source>
</evidence>
<feature type="region of interest" description="Disordered" evidence="1">
    <location>
        <begin position="705"/>
        <end position="748"/>
    </location>
</feature>
<evidence type="ECO:0000313" key="7">
    <source>
        <dbReference type="Proteomes" id="UP001286313"/>
    </source>
</evidence>
<sequence>MEWKTDRRMAEKERRSPGVASQHQQHLLLLLSLIITSLLTHHQAAGQTCGATQSYEKVSMVAPEDAATTPLYTSPGETITHVCLERCQDERSCAGVMLRYGVEACYPVVAPSTNVVHSSSTFTPVDLGLHPIDDPTSFFQKICLRAPACGKSWMLERVVGFEIEGYDDLVLEDVTDRLSCADLCLSETNLKCRSAEYDESVRQCRLSRQDRRTQPLSFRPTSPVVHYIENQCAGIPATQHCEYEELPQQDIRHPDAQYSANSQQECQEWCELETSFNCRSFTWYSDAGVCQLSGDDMTSAGPSAVVPTPGATFYQRTTCLDLRLACSVDAMTVNLHTTQPFKGRLFSRDFPNTCLSRDKGLTDTSLTIKFRDPECGVMDEGEGVFSNVVVVQHHPVIQRRGDRAIKVLCLFQTANKTVSDSFNFIVDSSVGGSSGGVATAIVNATAPSPRIRLRIVDRLGRDINGARLGEELYLRLDLDDDSVYGILARNLVAKSGDNSDSIILLDERGCPADPTIFPSLQPVPGTKSLQGKFEAFKFSEDQVVRFQVNVQFCLEECRPARCGPIVSYGKRRRRRRSLKKGQSGLVTLGGELTLVGGQVTFRDEEEDGEEEEEEEEDEVEELDPDSVYHEMPLQKEIIVDSSTIKPLRRGLLPEETDARRLAQLVCTSREVLIAIVVSAAILQICIILVAIMCVYARKRKHVGDPPMMSSSSSGGVGVSGGGGSSGDPRTTSSNLTLTRGYRSPYHFSENSANTLKSLRTSLRD</sequence>
<dbReference type="PANTHER" id="PTHR47327">
    <property type="entry name" value="FI18240P1-RELATED"/>
    <property type="match status" value="1"/>
</dbReference>
<evidence type="ECO:0000256" key="1">
    <source>
        <dbReference type="SAM" id="MobiDB-lite"/>
    </source>
</evidence>
<dbReference type="InterPro" id="IPR001507">
    <property type="entry name" value="ZP_dom"/>
</dbReference>
<evidence type="ECO:0000256" key="3">
    <source>
        <dbReference type="SAM" id="SignalP"/>
    </source>
</evidence>
<feature type="domain" description="Apple" evidence="4">
    <location>
        <begin position="241"/>
        <end position="319"/>
    </location>
</feature>
<feature type="region of interest" description="Disordered" evidence="1">
    <location>
        <begin position="602"/>
        <end position="626"/>
    </location>
</feature>
<accession>A0AAE1EHT7</accession>
<keyword evidence="7" id="KW-1185">Reference proteome</keyword>
<dbReference type="SUPFAM" id="SSF57414">
    <property type="entry name" value="Hairpin loop containing domain-like"/>
    <property type="match status" value="2"/>
</dbReference>
<dbReference type="CDD" id="cd01099">
    <property type="entry name" value="PAN_AP_HGF"/>
    <property type="match status" value="2"/>
</dbReference>
<dbReference type="Gene3D" id="3.50.4.10">
    <property type="entry name" value="Hepatocyte Growth Factor"/>
    <property type="match status" value="2"/>
</dbReference>
<dbReference type="InterPro" id="IPR052774">
    <property type="entry name" value="Celegans_DevNeuronal_Protein"/>
</dbReference>
<evidence type="ECO:0000256" key="2">
    <source>
        <dbReference type="SAM" id="Phobius"/>
    </source>
</evidence>
<dbReference type="InterPro" id="IPR056953">
    <property type="entry name" value="CUT_N"/>
</dbReference>
<keyword evidence="2" id="KW-1133">Transmembrane helix</keyword>
<feature type="domain" description="Apple" evidence="4">
    <location>
        <begin position="149"/>
        <end position="232"/>
    </location>
</feature>
<proteinExistence type="predicted"/>
<dbReference type="InterPro" id="IPR003609">
    <property type="entry name" value="Pan_app"/>
</dbReference>
<organism evidence="6 7">
    <name type="scientific">Petrolisthes cinctipes</name>
    <name type="common">Flat porcelain crab</name>
    <dbReference type="NCBI Taxonomy" id="88211"/>
    <lineage>
        <taxon>Eukaryota</taxon>
        <taxon>Metazoa</taxon>
        <taxon>Ecdysozoa</taxon>
        <taxon>Arthropoda</taxon>
        <taxon>Crustacea</taxon>
        <taxon>Multicrustacea</taxon>
        <taxon>Malacostraca</taxon>
        <taxon>Eumalacostraca</taxon>
        <taxon>Eucarida</taxon>
        <taxon>Decapoda</taxon>
        <taxon>Pleocyemata</taxon>
        <taxon>Anomura</taxon>
        <taxon>Galatheoidea</taxon>
        <taxon>Porcellanidae</taxon>
        <taxon>Petrolisthes</taxon>
    </lineage>
</organism>
<dbReference type="EMBL" id="JAWQEG010007219">
    <property type="protein sequence ID" value="KAK3852824.1"/>
    <property type="molecule type" value="Genomic_DNA"/>
</dbReference>
<keyword evidence="2" id="KW-0472">Membrane</keyword>
<feature type="compositionally biased region" description="Gly residues" evidence="1">
    <location>
        <begin position="714"/>
        <end position="725"/>
    </location>
</feature>
<feature type="transmembrane region" description="Helical" evidence="2">
    <location>
        <begin position="671"/>
        <end position="695"/>
    </location>
</feature>
<reference evidence="6" key="1">
    <citation type="submission" date="2023-10" db="EMBL/GenBank/DDBJ databases">
        <title>Genome assemblies of two species of porcelain crab, Petrolisthes cinctipes and Petrolisthes manimaculis (Anomura: Porcellanidae).</title>
        <authorList>
            <person name="Angst P."/>
        </authorList>
    </citation>
    <scope>NUCLEOTIDE SEQUENCE</scope>
    <source>
        <strain evidence="6">PB745_01</strain>
        <tissue evidence="6">Gill</tissue>
    </source>
</reference>
<dbReference type="AlphaFoldDB" id="A0AAE1EHT7"/>
<protein>
    <submittedName>
        <fullName evidence="6">Uncharacterized protein</fullName>
    </submittedName>
</protein>
<name>A0AAE1EHT7_PETCI</name>
<dbReference type="SMART" id="SM00473">
    <property type="entry name" value="PAN_AP"/>
    <property type="match status" value="2"/>
</dbReference>
<dbReference type="Proteomes" id="UP001286313">
    <property type="component" value="Unassembled WGS sequence"/>
</dbReference>
<feature type="compositionally biased region" description="Polar residues" evidence="1">
    <location>
        <begin position="727"/>
        <end position="737"/>
    </location>
</feature>
<dbReference type="Pfam" id="PF25057">
    <property type="entry name" value="CUT_N"/>
    <property type="match status" value="1"/>
</dbReference>
<dbReference type="GO" id="GO:0009653">
    <property type="term" value="P:anatomical structure morphogenesis"/>
    <property type="evidence" value="ECO:0007669"/>
    <property type="project" value="TreeGrafter"/>
</dbReference>
<keyword evidence="2" id="KW-0812">Transmembrane</keyword>